<comment type="subcellular location">
    <subcellularLocation>
        <location evidence="1">Membrane</location>
        <topology evidence="1">Multi-pass membrane protein</topology>
    </subcellularLocation>
</comment>
<protein>
    <submittedName>
        <fullName evidence="8">MFS general substrate transporter</fullName>
    </submittedName>
</protein>
<feature type="compositionally biased region" description="Basic and acidic residues" evidence="6">
    <location>
        <begin position="363"/>
        <end position="374"/>
    </location>
</feature>
<evidence type="ECO:0000313" key="8">
    <source>
        <dbReference type="EMBL" id="KAF2127040.1"/>
    </source>
</evidence>
<evidence type="ECO:0000256" key="6">
    <source>
        <dbReference type="SAM" id="MobiDB-lite"/>
    </source>
</evidence>
<dbReference type="OrthoDB" id="3639251at2759"/>
<evidence type="ECO:0000256" key="4">
    <source>
        <dbReference type="ARBA" id="ARBA00022989"/>
    </source>
</evidence>
<keyword evidence="4 7" id="KW-1133">Transmembrane helix</keyword>
<sequence>MSSIVKNRKWFRIRWFQGHNTPEERKLIFKLDLLIVPYVFLVCWVKYVDQANINNAYLQTMYITGAVLGQLPFMYLLTIGWFEAAFFPAIHYGLGLWYRGDQVGRRGGVFYVGLSLGALAVTLIQSAASKSLDGVHDLAGCRWMYIICAIITIPVGILGFLVVPGTPDRPNMWILEEHDVKLAKKTYNTFAGGYLLWMKSLKRFTSVCINELGAISPAIGIFCTLAVCFASDLFLGPFWAITVAHIWNNTGLIILIAPEAALWFAFMTTYSAVAMSSVLYGCINSQMSYSPAERSVALVLANAFAQFTTAWTPRLVFKTVEGPSFRKGHAFVLANAVCLVVLAHIIDYYIKKQQRLTSPQSEDDSKTPIEETVSHRPSSKNIP</sequence>
<reference evidence="8" key="1">
    <citation type="journal article" date="2020" name="Stud. Mycol.">
        <title>101 Dothideomycetes genomes: a test case for predicting lifestyles and emergence of pathogens.</title>
        <authorList>
            <person name="Haridas S."/>
            <person name="Albert R."/>
            <person name="Binder M."/>
            <person name="Bloem J."/>
            <person name="Labutti K."/>
            <person name="Salamov A."/>
            <person name="Andreopoulos B."/>
            <person name="Baker S."/>
            <person name="Barry K."/>
            <person name="Bills G."/>
            <person name="Bluhm B."/>
            <person name="Cannon C."/>
            <person name="Castanera R."/>
            <person name="Culley D."/>
            <person name="Daum C."/>
            <person name="Ezra D."/>
            <person name="Gonzalez J."/>
            <person name="Henrissat B."/>
            <person name="Kuo A."/>
            <person name="Liang C."/>
            <person name="Lipzen A."/>
            <person name="Lutzoni F."/>
            <person name="Magnuson J."/>
            <person name="Mondo S."/>
            <person name="Nolan M."/>
            <person name="Ohm R."/>
            <person name="Pangilinan J."/>
            <person name="Park H.-J."/>
            <person name="Ramirez L."/>
            <person name="Alfaro M."/>
            <person name="Sun H."/>
            <person name="Tritt A."/>
            <person name="Yoshinaga Y."/>
            <person name="Zwiers L.-H."/>
            <person name="Turgeon B."/>
            <person name="Goodwin S."/>
            <person name="Spatafora J."/>
            <person name="Crous P."/>
            <person name="Grigoriev I."/>
        </authorList>
    </citation>
    <scope>NUCLEOTIDE SEQUENCE</scope>
    <source>
        <strain evidence="8">CBS 119687</strain>
    </source>
</reference>
<dbReference type="PANTHER" id="PTHR43791:SF15">
    <property type="entry name" value="TRANSPORTER SEO1-RELATED"/>
    <property type="match status" value="1"/>
</dbReference>
<dbReference type="GeneID" id="54412914"/>
<dbReference type="EMBL" id="ML977511">
    <property type="protein sequence ID" value="KAF2127040.1"/>
    <property type="molecule type" value="Genomic_DNA"/>
</dbReference>
<evidence type="ECO:0000256" key="3">
    <source>
        <dbReference type="ARBA" id="ARBA00022692"/>
    </source>
</evidence>
<gene>
    <name evidence="8" type="ORF">P153DRAFT_424376</name>
</gene>
<feature type="transmembrane region" description="Helical" evidence="7">
    <location>
        <begin position="73"/>
        <end position="97"/>
    </location>
</feature>
<keyword evidence="2" id="KW-0813">Transport</keyword>
<accession>A0A6A6A5G0</accession>
<dbReference type="GO" id="GO:0016020">
    <property type="term" value="C:membrane"/>
    <property type="evidence" value="ECO:0007669"/>
    <property type="project" value="UniProtKB-SubCell"/>
</dbReference>
<feature type="transmembrane region" description="Helical" evidence="7">
    <location>
        <begin position="260"/>
        <end position="283"/>
    </location>
</feature>
<dbReference type="AlphaFoldDB" id="A0A6A6A5G0"/>
<feature type="transmembrane region" description="Helical" evidence="7">
    <location>
        <begin position="109"/>
        <end position="128"/>
    </location>
</feature>
<evidence type="ECO:0000256" key="7">
    <source>
        <dbReference type="SAM" id="Phobius"/>
    </source>
</evidence>
<keyword evidence="5 7" id="KW-0472">Membrane</keyword>
<dbReference type="SUPFAM" id="SSF103473">
    <property type="entry name" value="MFS general substrate transporter"/>
    <property type="match status" value="1"/>
</dbReference>
<feature type="transmembrane region" description="Helical" evidence="7">
    <location>
        <begin position="295"/>
        <end position="317"/>
    </location>
</feature>
<name>A0A6A6A5G0_9PLEO</name>
<feature type="transmembrane region" description="Helical" evidence="7">
    <location>
        <begin position="212"/>
        <end position="240"/>
    </location>
</feature>
<dbReference type="Proteomes" id="UP000799771">
    <property type="component" value="Unassembled WGS sequence"/>
</dbReference>
<dbReference type="InterPro" id="IPR036259">
    <property type="entry name" value="MFS_trans_sf"/>
</dbReference>
<dbReference type="GO" id="GO:0022857">
    <property type="term" value="F:transmembrane transporter activity"/>
    <property type="evidence" value="ECO:0007669"/>
    <property type="project" value="TreeGrafter"/>
</dbReference>
<feature type="transmembrane region" description="Helical" evidence="7">
    <location>
        <begin position="329"/>
        <end position="350"/>
    </location>
</feature>
<organism evidence="8 9">
    <name type="scientific">Dothidotthia symphoricarpi CBS 119687</name>
    <dbReference type="NCBI Taxonomy" id="1392245"/>
    <lineage>
        <taxon>Eukaryota</taxon>
        <taxon>Fungi</taxon>
        <taxon>Dikarya</taxon>
        <taxon>Ascomycota</taxon>
        <taxon>Pezizomycotina</taxon>
        <taxon>Dothideomycetes</taxon>
        <taxon>Pleosporomycetidae</taxon>
        <taxon>Pleosporales</taxon>
        <taxon>Dothidotthiaceae</taxon>
        <taxon>Dothidotthia</taxon>
    </lineage>
</organism>
<evidence type="ECO:0000256" key="5">
    <source>
        <dbReference type="ARBA" id="ARBA00023136"/>
    </source>
</evidence>
<feature type="transmembrane region" description="Helical" evidence="7">
    <location>
        <begin position="143"/>
        <end position="163"/>
    </location>
</feature>
<evidence type="ECO:0000256" key="2">
    <source>
        <dbReference type="ARBA" id="ARBA00022448"/>
    </source>
</evidence>
<dbReference type="RefSeq" id="XP_033521429.1">
    <property type="nucleotide sequence ID" value="XM_033672482.1"/>
</dbReference>
<feature type="region of interest" description="Disordered" evidence="6">
    <location>
        <begin position="357"/>
        <end position="383"/>
    </location>
</feature>
<proteinExistence type="predicted"/>
<evidence type="ECO:0000313" key="9">
    <source>
        <dbReference type="Proteomes" id="UP000799771"/>
    </source>
</evidence>
<evidence type="ECO:0000256" key="1">
    <source>
        <dbReference type="ARBA" id="ARBA00004141"/>
    </source>
</evidence>
<dbReference type="PANTHER" id="PTHR43791">
    <property type="entry name" value="PERMEASE-RELATED"/>
    <property type="match status" value="1"/>
</dbReference>
<keyword evidence="3 7" id="KW-0812">Transmembrane</keyword>
<feature type="transmembrane region" description="Helical" evidence="7">
    <location>
        <begin position="27"/>
        <end position="47"/>
    </location>
</feature>
<keyword evidence="9" id="KW-1185">Reference proteome</keyword>
<dbReference type="Gene3D" id="1.20.1250.20">
    <property type="entry name" value="MFS general substrate transporter like domains"/>
    <property type="match status" value="1"/>
</dbReference>